<comment type="caution">
    <text evidence="1">The sequence shown here is derived from an EMBL/GenBank/DDBJ whole genome shotgun (WGS) entry which is preliminary data.</text>
</comment>
<name>A0ACB8W3U1_9TELE</name>
<proteinExistence type="predicted"/>
<dbReference type="Proteomes" id="UP000831701">
    <property type="component" value="Chromosome 14"/>
</dbReference>
<evidence type="ECO:0000313" key="1">
    <source>
        <dbReference type="EMBL" id="KAI3362667.1"/>
    </source>
</evidence>
<keyword evidence="2" id="KW-1185">Reference proteome</keyword>
<organism evidence="1 2">
    <name type="scientific">Scortum barcoo</name>
    <name type="common">barcoo grunter</name>
    <dbReference type="NCBI Taxonomy" id="214431"/>
    <lineage>
        <taxon>Eukaryota</taxon>
        <taxon>Metazoa</taxon>
        <taxon>Chordata</taxon>
        <taxon>Craniata</taxon>
        <taxon>Vertebrata</taxon>
        <taxon>Euteleostomi</taxon>
        <taxon>Actinopterygii</taxon>
        <taxon>Neopterygii</taxon>
        <taxon>Teleostei</taxon>
        <taxon>Neoteleostei</taxon>
        <taxon>Acanthomorphata</taxon>
        <taxon>Eupercaria</taxon>
        <taxon>Centrarchiformes</taxon>
        <taxon>Terapontoidei</taxon>
        <taxon>Terapontidae</taxon>
        <taxon>Scortum</taxon>
    </lineage>
</organism>
<dbReference type="EMBL" id="CM041544">
    <property type="protein sequence ID" value="KAI3362667.1"/>
    <property type="molecule type" value="Genomic_DNA"/>
</dbReference>
<protein>
    <submittedName>
        <fullName evidence="1">Uncharacterized protein</fullName>
    </submittedName>
</protein>
<sequence>MAEQCHSGRCQQAIKQFYGRMPQNVAEMLVLCECQASDQSCLDMKTVLQSGTCGENTWICQETIDQCLKDNNCRDLLKIFQTKCWSPEEAQCSDTDLRNDECYTQMDPVLILGAYSECRKAFLATLGTALHYPCTCKGVLNDNLLSCNMIHEVFHNRSHFNYLLYAFATALFVGVVILMSLAVVSKIWMLRRRRETKFHHPRKSVVIL</sequence>
<reference evidence="1" key="1">
    <citation type="submission" date="2022-04" db="EMBL/GenBank/DDBJ databases">
        <title>Jade perch genome.</title>
        <authorList>
            <person name="Chao B."/>
        </authorList>
    </citation>
    <scope>NUCLEOTIDE SEQUENCE</scope>
    <source>
        <strain evidence="1">CB-2022</strain>
    </source>
</reference>
<accession>A0ACB8W3U1</accession>
<gene>
    <name evidence="1" type="ORF">L3Q82_001741</name>
</gene>
<evidence type="ECO:0000313" key="2">
    <source>
        <dbReference type="Proteomes" id="UP000831701"/>
    </source>
</evidence>